<keyword evidence="3" id="KW-1185">Reference proteome</keyword>
<dbReference type="Proteomes" id="UP000070121">
    <property type="component" value="Unassembled WGS sequence"/>
</dbReference>
<dbReference type="OrthoDB" id="5347061at2759"/>
<protein>
    <submittedName>
        <fullName evidence="2">Heterokaryon incompatibility protein</fullName>
    </submittedName>
</protein>
<dbReference type="PANTHER" id="PTHR33112">
    <property type="entry name" value="DOMAIN PROTEIN, PUTATIVE-RELATED"/>
    <property type="match status" value="1"/>
</dbReference>
<dbReference type="InterPro" id="IPR010730">
    <property type="entry name" value="HET"/>
</dbReference>
<accession>A0A135V3Y9</accession>
<name>A0A135V3Y9_9PEZI</name>
<dbReference type="STRING" id="1209931.A0A135V3Y9"/>
<dbReference type="Pfam" id="PF06985">
    <property type="entry name" value="HET"/>
    <property type="match status" value="1"/>
</dbReference>
<evidence type="ECO:0000259" key="1">
    <source>
        <dbReference type="Pfam" id="PF06985"/>
    </source>
</evidence>
<proteinExistence type="predicted"/>
<evidence type="ECO:0000313" key="2">
    <source>
        <dbReference type="EMBL" id="KXH67330.1"/>
    </source>
</evidence>
<sequence length="672" mass="75125">MASKKTLILSFGLSKSFPQESQKMNCAVCSNLGAEEVKGQKLAANQRMAKFIELHDLQRSATTTSCQPCQLLWAALRLRKKDLDEPGGKEVSGLLQMRFAPGTPLQISVSGWGQDNIALELFSRQDDHGTCHPTIGPAQEVESPSSSPASLKLASSWLQDCLANHPSCRQAASASTLPTRVIDVGTNEDHHEPRLVESRGASGAYAALSYCWGDPASHPAFKTTRLNFTAHKDAMPYADMPPTLRDAVAITRNLGLRYLWIDALCIIQGEAQDWAREAGRMCEVYSNATVTISAFGVPPQRLDELGDGVVRPVYVRDELKRKHNDITVLLRTIEAEGAHGEPINKRAWTLQEAILSNRTLHYTTNELVWECNTSRSCACRRDQPVELDEESIRCFRSPELFRALSSAERAYLQWRQVVQLFSERSISFDADRLPALSGMAKQFRLMHEDVYGGRREDHQRNRYIAGLWEGDFATQLLWTADDDYWRNPETVSRRPAKWRAPSWSWAAIEGPIMFHPMSHFKGDLEVLNVRVEPLMAEDMYGQVCEGASIVVHGAIVHGLEITTTEIQDGDLMMGFTEGVRYDLVDAKANRYTMICDYAGSVARGERYSCLLVGKTRNKGDARPYHGFIVLERVEPGTDIFRRVGVSFRAGALKDTNEVKLFDGVAREAITLV</sequence>
<feature type="domain" description="Heterokaryon incompatibility" evidence="1">
    <location>
        <begin position="205"/>
        <end position="352"/>
    </location>
</feature>
<dbReference type="AlphaFoldDB" id="A0A135V3Y9"/>
<comment type="caution">
    <text evidence="2">The sequence shown here is derived from an EMBL/GenBank/DDBJ whole genome shotgun (WGS) entry which is preliminary data.</text>
</comment>
<gene>
    <name evidence="2" type="ORF">CSAL01_02973</name>
</gene>
<organism evidence="2 3">
    <name type="scientific">Colletotrichum salicis</name>
    <dbReference type="NCBI Taxonomy" id="1209931"/>
    <lineage>
        <taxon>Eukaryota</taxon>
        <taxon>Fungi</taxon>
        <taxon>Dikarya</taxon>
        <taxon>Ascomycota</taxon>
        <taxon>Pezizomycotina</taxon>
        <taxon>Sordariomycetes</taxon>
        <taxon>Hypocreomycetidae</taxon>
        <taxon>Glomerellales</taxon>
        <taxon>Glomerellaceae</taxon>
        <taxon>Colletotrichum</taxon>
        <taxon>Colletotrichum acutatum species complex</taxon>
    </lineage>
</organism>
<evidence type="ECO:0000313" key="3">
    <source>
        <dbReference type="Proteomes" id="UP000070121"/>
    </source>
</evidence>
<dbReference type="PANTHER" id="PTHR33112:SF16">
    <property type="entry name" value="HETEROKARYON INCOMPATIBILITY DOMAIN-CONTAINING PROTEIN"/>
    <property type="match status" value="1"/>
</dbReference>
<reference evidence="2 3" key="1">
    <citation type="submission" date="2014-02" db="EMBL/GenBank/DDBJ databases">
        <title>The genome sequence of Colletotrichum salicis CBS 607.94.</title>
        <authorList>
            <person name="Baroncelli R."/>
            <person name="Thon M.R."/>
        </authorList>
    </citation>
    <scope>NUCLEOTIDE SEQUENCE [LARGE SCALE GENOMIC DNA]</scope>
    <source>
        <strain evidence="2 3">CBS 607.94</strain>
    </source>
</reference>
<dbReference type="EMBL" id="JFFI01000498">
    <property type="protein sequence ID" value="KXH67330.1"/>
    <property type="molecule type" value="Genomic_DNA"/>
</dbReference>